<comment type="caution">
    <text evidence="1">The sequence shown here is derived from an EMBL/GenBank/DDBJ whole genome shotgun (WGS) entry which is preliminary data.</text>
</comment>
<proteinExistence type="predicted"/>
<protein>
    <submittedName>
        <fullName evidence="1">Uncharacterized protein</fullName>
    </submittedName>
</protein>
<sequence>HIKKETISEKTCQNYMHFWEYRYDEKKKEVYYDRHEWPDVVEYRKEWLKRMFKYKKSMKDFDGDMLDVVLEPQLNSEEKEIVQVMHDECHFYANDGQWKIWMMRIFYAQNKLNVLL</sequence>
<organism evidence="1 2">
    <name type="scientific">Rhizophagus irregularis</name>
    <dbReference type="NCBI Taxonomy" id="588596"/>
    <lineage>
        <taxon>Eukaryota</taxon>
        <taxon>Fungi</taxon>
        <taxon>Fungi incertae sedis</taxon>
        <taxon>Mucoromycota</taxon>
        <taxon>Glomeromycotina</taxon>
        <taxon>Glomeromycetes</taxon>
        <taxon>Glomerales</taxon>
        <taxon>Glomeraceae</taxon>
        <taxon>Rhizophagus</taxon>
    </lineage>
</organism>
<name>A0A2N1M455_9GLOM</name>
<dbReference type="Proteomes" id="UP000233469">
    <property type="component" value="Unassembled WGS sequence"/>
</dbReference>
<dbReference type="PANTHER" id="PTHR35871:SF1">
    <property type="entry name" value="CXC1-LIKE CYSTEINE CLUSTER ASSOCIATED WITH KDZ TRANSPOSASES DOMAIN-CONTAINING PROTEIN"/>
    <property type="match status" value="1"/>
</dbReference>
<dbReference type="PANTHER" id="PTHR35871">
    <property type="entry name" value="EXPRESSED PROTEIN"/>
    <property type="match status" value="1"/>
</dbReference>
<evidence type="ECO:0000313" key="1">
    <source>
        <dbReference type="EMBL" id="PKK56432.1"/>
    </source>
</evidence>
<dbReference type="AlphaFoldDB" id="A0A2N1M455"/>
<gene>
    <name evidence="1" type="ORF">RhiirC2_671666</name>
</gene>
<reference evidence="1 2" key="1">
    <citation type="submission" date="2016-04" db="EMBL/GenBank/DDBJ databases">
        <title>Genome analyses suggest a sexual origin of heterokaryosis in a supposedly ancient asexual fungus.</title>
        <authorList>
            <person name="Ropars J."/>
            <person name="Sedzielewska K."/>
            <person name="Noel J."/>
            <person name="Charron P."/>
            <person name="Farinelli L."/>
            <person name="Marton T."/>
            <person name="Kruger M."/>
            <person name="Pelin A."/>
            <person name="Brachmann A."/>
            <person name="Corradi N."/>
        </authorList>
    </citation>
    <scope>NUCLEOTIDE SEQUENCE [LARGE SCALE GENOMIC DNA]</scope>
    <source>
        <strain evidence="1 2">C2</strain>
    </source>
</reference>
<reference evidence="1 2" key="2">
    <citation type="submission" date="2017-10" db="EMBL/GenBank/DDBJ databases">
        <title>Extensive intraspecific genome diversity in a model arbuscular mycorrhizal fungus.</title>
        <authorList>
            <person name="Chen E.C.H."/>
            <person name="Morin E."/>
            <person name="Baudet D."/>
            <person name="Noel J."/>
            <person name="Ndikumana S."/>
            <person name="Charron P."/>
            <person name="St-Onge C."/>
            <person name="Giorgi J."/>
            <person name="Grigoriev I.V."/>
            <person name="Roux C."/>
            <person name="Martin F.M."/>
            <person name="Corradi N."/>
        </authorList>
    </citation>
    <scope>NUCLEOTIDE SEQUENCE [LARGE SCALE GENOMIC DNA]</scope>
    <source>
        <strain evidence="1 2">C2</strain>
    </source>
</reference>
<evidence type="ECO:0000313" key="2">
    <source>
        <dbReference type="Proteomes" id="UP000233469"/>
    </source>
</evidence>
<dbReference type="EMBL" id="LLXL01005631">
    <property type="protein sequence ID" value="PKK56432.1"/>
    <property type="molecule type" value="Genomic_DNA"/>
</dbReference>
<accession>A0A2N1M455</accession>
<feature type="non-terminal residue" evidence="1">
    <location>
        <position position="1"/>
    </location>
</feature>